<evidence type="ECO:0000313" key="2">
    <source>
        <dbReference type="Proteomes" id="UP000179807"/>
    </source>
</evidence>
<dbReference type="GeneID" id="94845007"/>
<gene>
    <name evidence="1" type="ORF">TRFO_35520</name>
</gene>
<evidence type="ECO:0000313" key="1">
    <source>
        <dbReference type="EMBL" id="OHS98102.1"/>
    </source>
</evidence>
<dbReference type="AlphaFoldDB" id="A0A1J4JFV4"/>
<accession>A0A1J4JFV4</accession>
<dbReference type="EMBL" id="MLAK01001074">
    <property type="protein sequence ID" value="OHS98102.1"/>
    <property type="molecule type" value="Genomic_DNA"/>
</dbReference>
<keyword evidence="2" id="KW-1185">Reference proteome</keyword>
<name>A0A1J4JFV4_9EUKA</name>
<proteinExistence type="predicted"/>
<sequence>MVYKYFDENSATSDDYQTLQPEPDEKLFLLIHTDKHFVVQKNSSKSKYPIETYEFDMTQSINQANNSDEPEDKKINYQVTRKDRDVILCRNVFDLNKQFVFGIKMKFSLDIFEKCNLTPTVFTNIIQEIPRQV</sequence>
<dbReference type="RefSeq" id="XP_068351239.1">
    <property type="nucleotide sequence ID" value="XM_068510303.1"/>
</dbReference>
<organism evidence="1 2">
    <name type="scientific">Tritrichomonas foetus</name>
    <dbReference type="NCBI Taxonomy" id="1144522"/>
    <lineage>
        <taxon>Eukaryota</taxon>
        <taxon>Metamonada</taxon>
        <taxon>Parabasalia</taxon>
        <taxon>Tritrichomonadida</taxon>
        <taxon>Tritrichomonadidae</taxon>
        <taxon>Tritrichomonas</taxon>
    </lineage>
</organism>
<dbReference type="Proteomes" id="UP000179807">
    <property type="component" value="Unassembled WGS sequence"/>
</dbReference>
<protein>
    <submittedName>
        <fullName evidence="1">Uncharacterized protein</fullName>
    </submittedName>
</protein>
<comment type="caution">
    <text evidence="1">The sequence shown here is derived from an EMBL/GenBank/DDBJ whole genome shotgun (WGS) entry which is preliminary data.</text>
</comment>
<reference evidence="1" key="1">
    <citation type="submission" date="2016-10" db="EMBL/GenBank/DDBJ databases">
        <authorList>
            <person name="Benchimol M."/>
            <person name="Almeida L.G."/>
            <person name="Vasconcelos A.T."/>
            <person name="Perreira-Neves A."/>
            <person name="Rosa I.A."/>
            <person name="Tasca T."/>
            <person name="Bogo M.R."/>
            <person name="de Souza W."/>
        </authorList>
    </citation>
    <scope>NUCLEOTIDE SEQUENCE [LARGE SCALE GENOMIC DNA]</scope>
    <source>
        <strain evidence="1">K</strain>
    </source>
</reference>
<dbReference type="VEuPathDB" id="TrichDB:TRFO_35520"/>